<dbReference type="EMBL" id="JAHZIK010000163">
    <property type="protein sequence ID" value="MBW7454172.1"/>
    <property type="molecule type" value="Genomic_DNA"/>
</dbReference>
<organism evidence="9 10">
    <name type="scientific">Paenibacillus sepulcri</name>
    <dbReference type="NCBI Taxonomy" id="359917"/>
    <lineage>
        <taxon>Bacteria</taxon>
        <taxon>Bacillati</taxon>
        <taxon>Bacillota</taxon>
        <taxon>Bacilli</taxon>
        <taxon>Bacillales</taxon>
        <taxon>Paenibacillaceae</taxon>
        <taxon>Paenibacillus</taxon>
    </lineage>
</organism>
<dbReference type="Proteomes" id="UP001519887">
    <property type="component" value="Unassembled WGS sequence"/>
</dbReference>
<feature type="transmembrane region" description="Helical" evidence="8">
    <location>
        <begin position="133"/>
        <end position="163"/>
    </location>
</feature>
<feature type="transmembrane region" description="Helical" evidence="8">
    <location>
        <begin position="201"/>
        <end position="222"/>
    </location>
</feature>
<keyword evidence="7 8" id="KW-0472">Membrane</keyword>
<dbReference type="Pfam" id="PF01925">
    <property type="entry name" value="TauE"/>
    <property type="match status" value="1"/>
</dbReference>
<dbReference type="PANTHER" id="PTHR30269">
    <property type="entry name" value="TRANSMEMBRANE PROTEIN YFCA"/>
    <property type="match status" value="1"/>
</dbReference>
<evidence type="ECO:0000256" key="5">
    <source>
        <dbReference type="ARBA" id="ARBA00022692"/>
    </source>
</evidence>
<name>A0ABS7BZZ7_9BACL</name>
<evidence type="ECO:0000256" key="6">
    <source>
        <dbReference type="ARBA" id="ARBA00022989"/>
    </source>
</evidence>
<keyword evidence="6 8" id="KW-1133">Transmembrane helix</keyword>
<feature type="transmembrane region" description="Helical" evidence="8">
    <location>
        <begin position="102"/>
        <end position="118"/>
    </location>
</feature>
<accession>A0ABS7BZZ7</accession>
<sequence length="256" mass="28073">MLELNALQITIIVGVSVLIGFAKTGVSTMGIFNAMLMTLVFPAKLSVGIMLPMLIAGDIIAVAYYRKNVIWKHLISLIPWVLLGILGGYYVLLLVDDNQLKLLLGALIVGLILLQFIRERLGTKLDSRFPSSLWFIGTMGFLAGFATMVGNVSGSIMAIYLFAKRVPKQEFVGTGAWFFLLVNLVKVPFCIHLGMITSESLLFNVWMIPLIALGAYAGIKLLPLIPQAHFQRIILWLGAIGGLNLLGESLIAYLHQ</sequence>
<evidence type="ECO:0000256" key="1">
    <source>
        <dbReference type="ARBA" id="ARBA00004651"/>
    </source>
</evidence>
<comment type="similarity">
    <text evidence="2 8">Belongs to the 4-toluene sulfonate uptake permease (TSUP) (TC 2.A.102) family.</text>
</comment>
<keyword evidence="4 8" id="KW-1003">Cell membrane</keyword>
<keyword evidence="5 8" id="KW-0812">Transmembrane</keyword>
<feature type="transmembrane region" description="Helical" evidence="8">
    <location>
        <begin position="6"/>
        <end position="26"/>
    </location>
</feature>
<dbReference type="RefSeq" id="WP_210045378.1">
    <property type="nucleotide sequence ID" value="NZ_JBHLVU010000010.1"/>
</dbReference>
<evidence type="ECO:0000313" key="10">
    <source>
        <dbReference type="Proteomes" id="UP001519887"/>
    </source>
</evidence>
<keyword evidence="10" id="KW-1185">Reference proteome</keyword>
<evidence type="ECO:0000256" key="8">
    <source>
        <dbReference type="RuleBase" id="RU363041"/>
    </source>
</evidence>
<evidence type="ECO:0000256" key="7">
    <source>
        <dbReference type="ARBA" id="ARBA00023136"/>
    </source>
</evidence>
<feature type="transmembrane region" description="Helical" evidence="8">
    <location>
        <begin position="77"/>
        <end position="95"/>
    </location>
</feature>
<dbReference type="PANTHER" id="PTHR30269:SF23">
    <property type="entry name" value="MEMBRANE TRANSPORTER PROTEIN YDHB-RELATED"/>
    <property type="match status" value="1"/>
</dbReference>
<dbReference type="InterPro" id="IPR052017">
    <property type="entry name" value="TSUP"/>
</dbReference>
<comment type="subcellular location">
    <subcellularLocation>
        <location evidence="1 8">Cell membrane</location>
        <topology evidence="1 8">Multi-pass membrane protein</topology>
    </subcellularLocation>
</comment>
<dbReference type="InterPro" id="IPR002781">
    <property type="entry name" value="TM_pro_TauE-like"/>
</dbReference>
<comment type="caution">
    <text evidence="9">The sequence shown here is derived from an EMBL/GenBank/DDBJ whole genome shotgun (WGS) entry which is preliminary data.</text>
</comment>
<keyword evidence="3" id="KW-0813">Transport</keyword>
<protein>
    <recommendedName>
        <fullName evidence="8">Probable membrane transporter protein</fullName>
    </recommendedName>
</protein>
<evidence type="ECO:0000313" key="9">
    <source>
        <dbReference type="EMBL" id="MBW7454172.1"/>
    </source>
</evidence>
<feature type="transmembrane region" description="Helical" evidence="8">
    <location>
        <begin position="234"/>
        <end position="254"/>
    </location>
</feature>
<evidence type="ECO:0000256" key="4">
    <source>
        <dbReference type="ARBA" id="ARBA00022475"/>
    </source>
</evidence>
<evidence type="ECO:0000256" key="3">
    <source>
        <dbReference type="ARBA" id="ARBA00022448"/>
    </source>
</evidence>
<reference evidence="9 10" key="1">
    <citation type="submission" date="2021-07" db="EMBL/GenBank/DDBJ databases">
        <title>Paenibacillus radiodurans sp. nov., isolated from the southeastern edge of Tengger Desert.</title>
        <authorList>
            <person name="Zhang G."/>
        </authorList>
    </citation>
    <scope>NUCLEOTIDE SEQUENCE [LARGE SCALE GENOMIC DNA]</scope>
    <source>
        <strain evidence="9 10">CCM 7311</strain>
    </source>
</reference>
<feature type="transmembrane region" description="Helical" evidence="8">
    <location>
        <begin position="175"/>
        <end position="195"/>
    </location>
</feature>
<evidence type="ECO:0000256" key="2">
    <source>
        <dbReference type="ARBA" id="ARBA00009142"/>
    </source>
</evidence>
<proteinExistence type="inferred from homology"/>
<gene>
    <name evidence="9" type="ORF">K0U00_09020</name>
</gene>
<feature type="transmembrane region" description="Helical" evidence="8">
    <location>
        <begin position="47"/>
        <end position="65"/>
    </location>
</feature>